<keyword evidence="1" id="KW-0812">Transmembrane</keyword>
<protein>
    <recommendedName>
        <fullName evidence="6">HRDC domain-containing protein</fullName>
    </recommendedName>
</protein>
<feature type="transmembrane region" description="Helical" evidence="1">
    <location>
        <begin position="6"/>
        <end position="27"/>
    </location>
</feature>
<dbReference type="PROSITE" id="PS50967">
    <property type="entry name" value="HRDC"/>
    <property type="match status" value="1"/>
</dbReference>
<evidence type="ECO:0000313" key="4">
    <source>
        <dbReference type="EMBL" id="ARD65414.1"/>
    </source>
</evidence>
<dbReference type="InterPro" id="IPR044876">
    <property type="entry name" value="HRDC_dom_sf"/>
</dbReference>
<dbReference type="AlphaFoldDB" id="A0AAC9W2W5"/>
<dbReference type="InterPro" id="IPR011528">
    <property type="entry name" value="NERD"/>
</dbReference>
<dbReference type="GO" id="GO:0003676">
    <property type="term" value="F:nucleic acid binding"/>
    <property type="evidence" value="ECO:0007669"/>
    <property type="project" value="InterPro"/>
</dbReference>
<dbReference type="Pfam" id="PF00570">
    <property type="entry name" value="HRDC"/>
    <property type="match status" value="1"/>
</dbReference>
<keyword evidence="1" id="KW-0472">Membrane</keyword>
<dbReference type="EMBL" id="CP019962">
    <property type="protein sequence ID" value="ARD65414.1"/>
    <property type="molecule type" value="Genomic_DNA"/>
</dbReference>
<dbReference type="Pfam" id="PF08378">
    <property type="entry name" value="NERD"/>
    <property type="match status" value="1"/>
</dbReference>
<dbReference type="SUPFAM" id="SSF47819">
    <property type="entry name" value="HRDC-like"/>
    <property type="match status" value="1"/>
</dbReference>
<name>A0AAC9W2W5_EUBLI</name>
<dbReference type="InterPro" id="IPR010997">
    <property type="entry name" value="HRDC-like_sf"/>
</dbReference>
<evidence type="ECO:0000259" key="2">
    <source>
        <dbReference type="PROSITE" id="PS50965"/>
    </source>
</evidence>
<evidence type="ECO:0000259" key="3">
    <source>
        <dbReference type="PROSITE" id="PS50967"/>
    </source>
</evidence>
<evidence type="ECO:0008006" key="6">
    <source>
        <dbReference type="Google" id="ProtNLM"/>
    </source>
</evidence>
<gene>
    <name evidence="4" type="ORF">B2M23_07620</name>
</gene>
<proteinExistence type="predicted"/>
<evidence type="ECO:0000256" key="1">
    <source>
        <dbReference type="SAM" id="Phobius"/>
    </source>
</evidence>
<dbReference type="PROSITE" id="PS50965">
    <property type="entry name" value="NERD"/>
    <property type="match status" value="1"/>
</dbReference>
<organism evidence="4 5">
    <name type="scientific">Eubacterium limosum</name>
    <dbReference type="NCBI Taxonomy" id="1736"/>
    <lineage>
        <taxon>Bacteria</taxon>
        <taxon>Bacillati</taxon>
        <taxon>Bacillota</taxon>
        <taxon>Clostridia</taxon>
        <taxon>Eubacteriales</taxon>
        <taxon>Eubacteriaceae</taxon>
        <taxon>Eubacterium</taxon>
    </lineage>
</organism>
<dbReference type="GO" id="GO:0000166">
    <property type="term" value="F:nucleotide binding"/>
    <property type="evidence" value="ECO:0007669"/>
    <property type="project" value="InterPro"/>
</dbReference>
<evidence type="ECO:0000313" key="5">
    <source>
        <dbReference type="Proteomes" id="UP000192391"/>
    </source>
</evidence>
<dbReference type="Gene3D" id="1.10.150.80">
    <property type="entry name" value="HRDC domain"/>
    <property type="match status" value="1"/>
</dbReference>
<reference evidence="5" key="1">
    <citation type="journal article" date="2017" name="Sci. Rep.">
        <title>Determination of the Genome and Primary Transcriptome of Syngas Fermenting Eubacterium limosum ATCC 8486.</title>
        <authorList>
            <person name="Song Y."/>
            <person name="Shin J."/>
            <person name="Jeong Y."/>
            <person name="Jin S."/>
            <person name="Lee J.K."/>
            <person name="Kim D.R."/>
            <person name="Kim S.C."/>
            <person name="Cho S."/>
            <person name="Cho B.K."/>
        </authorList>
    </citation>
    <scope>NUCLEOTIDE SEQUENCE [LARGE SCALE GENOMIC DNA]</scope>
    <source>
        <strain evidence="5">ATCC 8486</strain>
    </source>
</reference>
<sequence>MMLKILMGFFYLLVLVVFAFVMIKFISRRMKNTFKPRKSKISYAVEINPKTAAPQLLNQILLMLPGENNEVLSRMSILAEDGNQAELDVLLICPTGIYLFNSINESGYVTGGEGDRQWYILKEDGNRKAFKNPLEENTYNVRALLTRYPEIKEEWVHDYVVFSNRCGISDLRLETTDTVLNRKMLFERLRGQIAEQSVVLTPDRIQYLYNRLKLYTDGESIAPVSARRKTANPAYPVETATEIHEIKAPDLTQFSREDQCLKNKLTAFAKEQSQRERIAAAEVLDRRSIENLVNMKPKNRIELETVQGMDEKRCESYGDSIIHIIEQHYHETMSKCQ</sequence>
<dbReference type="InterPro" id="IPR002121">
    <property type="entry name" value="HRDC_dom"/>
</dbReference>
<accession>A0AAC9W2W5</accession>
<feature type="domain" description="NERD" evidence="2">
    <location>
        <begin position="49"/>
        <end position="169"/>
    </location>
</feature>
<dbReference type="Proteomes" id="UP000192391">
    <property type="component" value="Chromosome"/>
</dbReference>
<dbReference type="KEGG" id="elim:B2M23_07620"/>
<feature type="domain" description="HRDC" evidence="3">
    <location>
        <begin position="255"/>
        <end position="335"/>
    </location>
</feature>
<dbReference type="RefSeq" id="WP_038353014.1">
    <property type="nucleotide sequence ID" value="NZ_CP019962.1"/>
</dbReference>
<keyword evidence="1" id="KW-1133">Transmembrane helix</keyword>